<evidence type="ECO:0000259" key="2">
    <source>
        <dbReference type="PROSITE" id="PS50846"/>
    </source>
</evidence>
<dbReference type="PANTHER" id="PTHR46932:SF12">
    <property type="entry name" value="HEAVY METAL-ASSOCIATED ISOPRENYLATED PLANT PROTEIN 47"/>
    <property type="match status" value="1"/>
</dbReference>
<dbReference type="SUPFAM" id="SSF55008">
    <property type="entry name" value="HMA, heavy metal-associated domain"/>
    <property type="match status" value="1"/>
</dbReference>
<accession>A0A8N4EZZ2</accession>
<proteinExistence type="predicted"/>
<keyword evidence="3" id="KW-1185">Reference proteome</keyword>
<evidence type="ECO:0000313" key="4">
    <source>
        <dbReference type="RefSeq" id="XP_029122185.1"/>
    </source>
</evidence>
<dbReference type="PANTHER" id="PTHR46932">
    <property type="entry name" value="HEAVY METAL-ASSOCIATED ISOPRENYLATED PLANT PROTEIN 47"/>
    <property type="match status" value="1"/>
</dbReference>
<dbReference type="Gene3D" id="3.30.70.100">
    <property type="match status" value="1"/>
</dbReference>
<dbReference type="GO" id="GO:0046872">
    <property type="term" value="F:metal ion binding"/>
    <property type="evidence" value="ECO:0007669"/>
    <property type="project" value="InterPro"/>
</dbReference>
<dbReference type="InterPro" id="IPR036163">
    <property type="entry name" value="HMA_dom_sf"/>
</dbReference>
<feature type="region of interest" description="Disordered" evidence="1">
    <location>
        <begin position="1"/>
        <end position="40"/>
    </location>
</feature>
<feature type="compositionally biased region" description="Basic and acidic residues" evidence="1">
    <location>
        <begin position="26"/>
        <end position="38"/>
    </location>
</feature>
<dbReference type="InterPro" id="IPR042885">
    <property type="entry name" value="HIPP47/16"/>
</dbReference>
<reference evidence="4" key="1">
    <citation type="submission" date="2025-08" db="UniProtKB">
        <authorList>
            <consortium name="RefSeq"/>
        </authorList>
    </citation>
    <scope>IDENTIFICATION</scope>
</reference>
<evidence type="ECO:0000313" key="3">
    <source>
        <dbReference type="Proteomes" id="UP000504607"/>
    </source>
</evidence>
<name>A0A8N4EZZ2_ELAGV</name>
<sequence length="213" mass="22976">MTGTPKGGGRGAGLVARWGNKGGGGGRRERQGTVDQTRRSPIWRGTVVGKEKERPERRGEAGWWDAGSGMRLTALGKKGMGAQDTSIRCGDARSEKQIVIKVQMNCGKCRSKAMKLAASADGVDSIKIDGEDKNQLVVIGEGVDPVILTGILRKKMGHSEIVKVEEMKKGDGETKSEKPKVEPNIAWYGYPTTQPMVVYDVPYDSIPSGCFIL</sequence>
<evidence type="ECO:0000256" key="1">
    <source>
        <dbReference type="SAM" id="MobiDB-lite"/>
    </source>
</evidence>
<dbReference type="Proteomes" id="UP000504607">
    <property type="component" value="Chromosome 8"/>
</dbReference>
<organism evidence="3 4">
    <name type="scientific">Elaeis guineensis var. tenera</name>
    <name type="common">Oil palm</name>
    <dbReference type="NCBI Taxonomy" id="51953"/>
    <lineage>
        <taxon>Eukaryota</taxon>
        <taxon>Viridiplantae</taxon>
        <taxon>Streptophyta</taxon>
        <taxon>Embryophyta</taxon>
        <taxon>Tracheophyta</taxon>
        <taxon>Spermatophyta</taxon>
        <taxon>Magnoliopsida</taxon>
        <taxon>Liliopsida</taxon>
        <taxon>Arecaceae</taxon>
        <taxon>Arecoideae</taxon>
        <taxon>Cocoseae</taxon>
        <taxon>Elaeidinae</taxon>
        <taxon>Elaeis</taxon>
    </lineage>
</organism>
<dbReference type="OrthoDB" id="692521at2759"/>
<dbReference type="AlphaFoldDB" id="A0A8N4EZZ2"/>
<feature type="domain" description="HMA" evidence="2">
    <location>
        <begin position="95"/>
        <end position="164"/>
    </location>
</feature>
<dbReference type="PROSITE" id="PS50846">
    <property type="entry name" value="HMA_2"/>
    <property type="match status" value="1"/>
</dbReference>
<gene>
    <name evidence="4" type="primary">LOC105049937</name>
</gene>
<dbReference type="InterPro" id="IPR006121">
    <property type="entry name" value="HMA_dom"/>
</dbReference>
<feature type="compositionally biased region" description="Gly residues" evidence="1">
    <location>
        <begin position="1"/>
        <end position="12"/>
    </location>
</feature>
<dbReference type="RefSeq" id="XP_029122185.1">
    <property type="nucleotide sequence ID" value="XM_029266352.1"/>
</dbReference>
<dbReference type="Pfam" id="PF00403">
    <property type="entry name" value="HMA"/>
    <property type="match status" value="1"/>
</dbReference>
<protein>
    <submittedName>
        <fullName evidence="4">Uncharacterized protein LOC105049937</fullName>
    </submittedName>
</protein>